<protein>
    <submittedName>
        <fullName evidence="2">Uncharacterized protein</fullName>
    </submittedName>
</protein>
<gene>
    <name evidence="2" type="ORF">PAC_11310</name>
</gene>
<feature type="region of interest" description="Disordered" evidence="1">
    <location>
        <begin position="107"/>
        <end position="133"/>
    </location>
</feature>
<name>A0A1L7X8R9_9HELO</name>
<evidence type="ECO:0000313" key="3">
    <source>
        <dbReference type="Proteomes" id="UP000184330"/>
    </source>
</evidence>
<sequence length="133" mass="14813">MTKITPAFDQARHWFIRAYRLKENAASPGLAEVKGDIGELGKENSMRSVMLDGLLLEMAEHGFQVPQINNSHQQAEGTQGSLEIAGVDYSNPIIYFKAECSKNLGTTQRNRCSNHHDDALSNLEQRGKTPVRD</sequence>
<dbReference type="AlphaFoldDB" id="A0A1L7X8R9"/>
<accession>A0A1L7X8R9</accession>
<reference evidence="2 3" key="1">
    <citation type="submission" date="2016-03" db="EMBL/GenBank/DDBJ databases">
        <authorList>
            <person name="Ploux O."/>
        </authorList>
    </citation>
    <scope>NUCLEOTIDE SEQUENCE [LARGE SCALE GENOMIC DNA]</scope>
    <source>
        <strain evidence="2 3">UAMH 11012</strain>
    </source>
</reference>
<keyword evidence="3" id="KW-1185">Reference proteome</keyword>
<dbReference type="EMBL" id="FJOG01000018">
    <property type="protein sequence ID" value="CZR61414.1"/>
    <property type="molecule type" value="Genomic_DNA"/>
</dbReference>
<evidence type="ECO:0000313" key="2">
    <source>
        <dbReference type="EMBL" id="CZR61414.1"/>
    </source>
</evidence>
<proteinExistence type="predicted"/>
<organism evidence="2 3">
    <name type="scientific">Phialocephala subalpina</name>
    <dbReference type="NCBI Taxonomy" id="576137"/>
    <lineage>
        <taxon>Eukaryota</taxon>
        <taxon>Fungi</taxon>
        <taxon>Dikarya</taxon>
        <taxon>Ascomycota</taxon>
        <taxon>Pezizomycotina</taxon>
        <taxon>Leotiomycetes</taxon>
        <taxon>Helotiales</taxon>
        <taxon>Mollisiaceae</taxon>
        <taxon>Phialocephala</taxon>
        <taxon>Phialocephala fortinii species complex</taxon>
    </lineage>
</organism>
<evidence type="ECO:0000256" key="1">
    <source>
        <dbReference type="SAM" id="MobiDB-lite"/>
    </source>
</evidence>
<feature type="compositionally biased region" description="Basic and acidic residues" evidence="1">
    <location>
        <begin position="114"/>
        <end position="133"/>
    </location>
</feature>
<dbReference type="Proteomes" id="UP000184330">
    <property type="component" value="Unassembled WGS sequence"/>
</dbReference>